<dbReference type="GO" id="GO:0016985">
    <property type="term" value="F:mannan endo-1,4-beta-mannosidase activity"/>
    <property type="evidence" value="ECO:0007669"/>
    <property type="project" value="InterPro"/>
</dbReference>
<dbReference type="OrthoDB" id="9802773at2"/>
<keyword evidence="5" id="KW-0812">Transmembrane</keyword>
<gene>
    <name evidence="7" type="ORF">SAMN05421819_1562</name>
</gene>
<keyword evidence="3 4" id="KW-0326">Glycosidase</keyword>
<dbReference type="AlphaFoldDB" id="A0A1H5WFV4"/>
<evidence type="ECO:0000313" key="8">
    <source>
        <dbReference type="Proteomes" id="UP000236728"/>
    </source>
</evidence>
<evidence type="ECO:0000259" key="6">
    <source>
        <dbReference type="PROSITE" id="PS51764"/>
    </source>
</evidence>
<evidence type="ECO:0000256" key="5">
    <source>
        <dbReference type="SAM" id="Phobius"/>
    </source>
</evidence>
<proteinExistence type="inferred from homology"/>
<dbReference type="PANTHER" id="PTHR40079:SF4">
    <property type="entry name" value="GH26 DOMAIN-CONTAINING PROTEIN-RELATED"/>
    <property type="match status" value="1"/>
</dbReference>
<dbReference type="RefSeq" id="WP_103932480.1">
    <property type="nucleotide sequence ID" value="NZ_FNVA01000002.1"/>
</dbReference>
<keyword evidence="5" id="KW-0472">Membrane</keyword>
<evidence type="ECO:0000256" key="2">
    <source>
        <dbReference type="ARBA" id="ARBA00022801"/>
    </source>
</evidence>
<dbReference type="InterPro" id="IPR022790">
    <property type="entry name" value="GH26_dom"/>
</dbReference>
<evidence type="ECO:0000256" key="4">
    <source>
        <dbReference type="PROSITE-ProRule" id="PRU01100"/>
    </source>
</evidence>
<evidence type="ECO:0000256" key="3">
    <source>
        <dbReference type="ARBA" id="ARBA00023295"/>
    </source>
</evidence>
<dbReference type="PROSITE" id="PS51764">
    <property type="entry name" value="GH26"/>
    <property type="match status" value="1"/>
</dbReference>
<evidence type="ECO:0000313" key="7">
    <source>
        <dbReference type="EMBL" id="SEF98332.1"/>
    </source>
</evidence>
<feature type="domain" description="GH26" evidence="6">
    <location>
        <begin position="15"/>
        <end position="356"/>
    </location>
</feature>
<dbReference type="SUPFAM" id="SSF51445">
    <property type="entry name" value="(Trans)glycosidases"/>
    <property type="match status" value="1"/>
</dbReference>
<dbReference type="Gene3D" id="3.20.20.80">
    <property type="entry name" value="Glycosidases"/>
    <property type="match status" value="1"/>
</dbReference>
<name>A0A1H5WFV4_9BACT</name>
<reference evidence="7 8" key="1">
    <citation type="submission" date="2016-10" db="EMBL/GenBank/DDBJ databases">
        <authorList>
            <person name="de Groot N.N."/>
        </authorList>
    </citation>
    <scope>NUCLEOTIDE SEQUENCE [LARGE SCALE GENOMIC DNA]</scope>
    <source>
        <strain evidence="7 8">DSM 22489</strain>
    </source>
</reference>
<protein>
    <recommendedName>
        <fullName evidence="6">GH26 domain-containing protein</fullName>
    </recommendedName>
</protein>
<organism evidence="7 8">
    <name type="scientific">Bryocella elongata</name>
    <dbReference type="NCBI Taxonomy" id="863522"/>
    <lineage>
        <taxon>Bacteria</taxon>
        <taxon>Pseudomonadati</taxon>
        <taxon>Acidobacteriota</taxon>
        <taxon>Terriglobia</taxon>
        <taxon>Terriglobales</taxon>
        <taxon>Acidobacteriaceae</taxon>
        <taxon>Bryocella</taxon>
    </lineage>
</organism>
<sequence length="381" mass="42787">MNFPRIYTALLALMAAGAGIVALLWTAPQTKHRLARSVLREVQAQQRSSSTTGQSLAAAPLVARTYYGRRLEPRDPVVLHGAGQSDAATFIAYSRAVEPSQPILSMSYVDLHDDIPAFFARLHDELIRYPDLVVPQIGIAMNEGDAKKHYEQEVADGVDDSRLRALCDGLKSLDRPVFLRVGYEFNGSWNGYQPRSYVDAFRHVSESIRSCHLENVALVWDLSAEAELDTENGGAQVSDAAKRWGAYYPGDAWVDWWAINLFRSESITSEATRAFLADADRHRFPVMIAESTPFHHSVEAGQAPIDAWFAPYFGLIRSQRGIKAFCYIDWDWSSYPQWKDWGDGRIERNPAVLAFYRRQVSAPLFANARTRAATMKLLNAK</sequence>
<keyword evidence="5" id="KW-1133">Transmembrane helix</keyword>
<feature type="transmembrane region" description="Helical" evidence="5">
    <location>
        <begin position="6"/>
        <end position="27"/>
    </location>
</feature>
<dbReference type="Proteomes" id="UP000236728">
    <property type="component" value="Unassembled WGS sequence"/>
</dbReference>
<feature type="active site" description="Proton donor" evidence="4">
    <location>
        <position position="184"/>
    </location>
</feature>
<evidence type="ECO:0000256" key="1">
    <source>
        <dbReference type="ARBA" id="ARBA00007754"/>
    </source>
</evidence>
<dbReference type="PANTHER" id="PTHR40079">
    <property type="entry name" value="MANNAN ENDO-1,4-BETA-MANNOSIDASE E-RELATED"/>
    <property type="match status" value="1"/>
</dbReference>
<keyword evidence="8" id="KW-1185">Reference proteome</keyword>
<dbReference type="InterPro" id="IPR017853">
    <property type="entry name" value="GH"/>
</dbReference>
<keyword evidence="2 4" id="KW-0378">Hydrolase</keyword>
<dbReference type="InterPro" id="IPR000805">
    <property type="entry name" value="Glyco_hydro_26"/>
</dbReference>
<dbReference type="GO" id="GO:0006080">
    <property type="term" value="P:substituted mannan metabolic process"/>
    <property type="evidence" value="ECO:0007669"/>
    <property type="project" value="InterPro"/>
</dbReference>
<dbReference type="EMBL" id="FNVA01000002">
    <property type="protein sequence ID" value="SEF98332.1"/>
    <property type="molecule type" value="Genomic_DNA"/>
</dbReference>
<comment type="similarity">
    <text evidence="1 4">Belongs to the glycosyl hydrolase 26 family.</text>
</comment>
<feature type="active site" description="Nucleophile" evidence="4">
    <location>
        <position position="290"/>
    </location>
</feature>
<accession>A0A1H5WFV4</accession>